<dbReference type="AlphaFoldDB" id="A0A0D0CPN9"/>
<reference evidence="1 2" key="1">
    <citation type="submission" date="2014-04" db="EMBL/GenBank/DDBJ databases">
        <title>Evolutionary Origins and Diversification of the Mycorrhizal Mutualists.</title>
        <authorList>
            <consortium name="DOE Joint Genome Institute"/>
            <consortium name="Mycorrhizal Genomics Consortium"/>
            <person name="Kohler A."/>
            <person name="Kuo A."/>
            <person name="Nagy L.G."/>
            <person name="Floudas D."/>
            <person name="Copeland A."/>
            <person name="Barry K.W."/>
            <person name="Cichocki N."/>
            <person name="Veneault-Fourrey C."/>
            <person name="LaButti K."/>
            <person name="Lindquist E.A."/>
            <person name="Lipzen A."/>
            <person name="Lundell T."/>
            <person name="Morin E."/>
            <person name="Murat C."/>
            <person name="Riley R."/>
            <person name="Ohm R."/>
            <person name="Sun H."/>
            <person name="Tunlid A."/>
            <person name="Henrissat B."/>
            <person name="Grigoriev I.V."/>
            <person name="Hibbett D.S."/>
            <person name="Martin F."/>
        </authorList>
    </citation>
    <scope>NUCLEOTIDE SEQUENCE [LARGE SCALE GENOMIC DNA]</scope>
    <source>
        <strain evidence="1 2">FD-317 M1</strain>
    </source>
</reference>
<proteinExistence type="predicted"/>
<evidence type="ECO:0000313" key="2">
    <source>
        <dbReference type="Proteomes" id="UP000053593"/>
    </source>
</evidence>
<dbReference type="Proteomes" id="UP000053593">
    <property type="component" value="Unassembled WGS sequence"/>
</dbReference>
<protein>
    <submittedName>
        <fullName evidence="1">Uncharacterized protein</fullName>
    </submittedName>
</protein>
<organism evidence="1 2">
    <name type="scientific">Collybiopsis luxurians FD-317 M1</name>
    <dbReference type="NCBI Taxonomy" id="944289"/>
    <lineage>
        <taxon>Eukaryota</taxon>
        <taxon>Fungi</taxon>
        <taxon>Dikarya</taxon>
        <taxon>Basidiomycota</taxon>
        <taxon>Agaricomycotina</taxon>
        <taxon>Agaricomycetes</taxon>
        <taxon>Agaricomycetidae</taxon>
        <taxon>Agaricales</taxon>
        <taxon>Marasmiineae</taxon>
        <taxon>Omphalotaceae</taxon>
        <taxon>Collybiopsis</taxon>
        <taxon>Collybiopsis luxurians</taxon>
    </lineage>
</organism>
<dbReference type="EMBL" id="KN834773">
    <property type="protein sequence ID" value="KIK60847.1"/>
    <property type="molecule type" value="Genomic_DNA"/>
</dbReference>
<name>A0A0D0CPN9_9AGAR</name>
<dbReference type="HOGENOM" id="CLU_1441200_0_0_1"/>
<sequence>MDFIEGLVSGKEMLKRSVVGVAGEGKLSDTEQNDNQASTSLNPPNGPFLPFAYLQALMKAPMQFISEPSVFKGASGIRFIGTRVGQDAFTAVTGDIVTSDRSLEDGKVHKDDSDAAVKQKLTDAVNMIMDCLQTPAMVPMQFISELSVFKGASGIRFIGACVGQGAFFAVAGNMVIGSSLDKGGICGR</sequence>
<accession>A0A0D0CPN9</accession>
<gene>
    <name evidence="1" type="ORF">GYMLUDRAFT_244006</name>
</gene>
<evidence type="ECO:0000313" key="1">
    <source>
        <dbReference type="EMBL" id="KIK60847.1"/>
    </source>
</evidence>
<keyword evidence="2" id="KW-1185">Reference proteome</keyword>